<dbReference type="GO" id="GO:0043531">
    <property type="term" value="F:ADP binding"/>
    <property type="evidence" value="ECO:0007669"/>
    <property type="project" value="InterPro"/>
</dbReference>
<organism evidence="5 6">
    <name type="scientific">Cladophialophora chaetospira</name>
    <dbReference type="NCBI Taxonomy" id="386627"/>
    <lineage>
        <taxon>Eukaryota</taxon>
        <taxon>Fungi</taxon>
        <taxon>Dikarya</taxon>
        <taxon>Ascomycota</taxon>
        <taxon>Pezizomycotina</taxon>
        <taxon>Eurotiomycetes</taxon>
        <taxon>Chaetothyriomycetidae</taxon>
        <taxon>Chaetothyriales</taxon>
        <taxon>Herpotrichiellaceae</taxon>
        <taxon>Cladophialophora</taxon>
    </lineage>
</organism>
<feature type="region of interest" description="Disordered" evidence="2">
    <location>
        <begin position="1333"/>
        <end position="1352"/>
    </location>
</feature>
<dbReference type="Pfam" id="PF00931">
    <property type="entry name" value="NB-ARC"/>
    <property type="match status" value="1"/>
</dbReference>
<feature type="region of interest" description="Disordered" evidence="2">
    <location>
        <begin position="1143"/>
        <end position="1162"/>
    </location>
</feature>
<dbReference type="InterPro" id="IPR002182">
    <property type="entry name" value="NB-ARC"/>
</dbReference>
<feature type="region of interest" description="Disordered" evidence="2">
    <location>
        <begin position="318"/>
        <end position="348"/>
    </location>
</feature>
<evidence type="ECO:0000256" key="1">
    <source>
        <dbReference type="ARBA" id="ARBA00007920"/>
    </source>
</evidence>
<dbReference type="SUPFAM" id="SSF53474">
    <property type="entry name" value="alpha/beta-Hydrolases"/>
    <property type="match status" value="1"/>
</dbReference>
<evidence type="ECO:0000313" key="6">
    <source>
        <dbReference type="Proteomes" id="UP001172673"/>
    </source>
</evidence>
<dbReference type="PANTHER" id="PTHR48187:SF2">
    <property type="entry name" value="LD21810P"/>
    <property type="match status" value="1"/>
</dbReference>
<feature type="compositionally biased region" description="Polar residues" evidence="2">
    <location>
        <begin position="318"/>
        <end position="339"/>
    </location>
</feature>
<gene>
    <name evidence="5" type="ORF">H2200_004255</name>
</gene>
<name>A0AA39CJA9_9EURO</name>
<feature type="region of interest" description="Disordered" evidence="2">
    <location>
        <begin position="916"/>
        <end position="959"/>
    </location>
</feature>
<dbReference type="Gene3D" id="3.40.50.300">
    <property type="entry name" value="P-loop containing nucleotide triphosphate hydrolases"/>
    <property type="match status" value="1"/>
</dbReference>
<dbReference type="InterPro" id="IPR029058">
    <property type="entry name" value="AB_hydrolase_fold"/>
</dbReference>
<dbReference type="Gene3D" id="3.40.50.1820">
    <property type="entry name" value="alpha/beta hydrolase"/>
    <property type="match status" value="1"/>
</dbReference>
<feature type="region of interest" description="Disordered" evidence="2">
    <location>
        <begin position="1025"/>
        <end position="1127"/>
    </location>
</feature>
<sequence>MSTSGKQIVQYGLTEVYSATDPLVDIVFVHGLNGHPHDTWSTRKPNLFWPADLLPAALEDQRPRILTYGYDANVTAFTDGVSKDRIHNHAEHLASRLVANRSLKKATERPIIFVAHSLGGLVVKRCLIYCQSIRHHQHTERLRSIYVSTYGILFLGTPHNGSDLAKWGSLLEKICAVALPKKFFDTSPQLVQALQTNNETLQNINRLFIEIIGRYHIYFFHESKPTDLKGTRAFVVEEDSAAPVIEGVDRMGIEKDHSHMCKFEDESSPGYDVVAEAIQRYATDSQSLIRSRWDEEKRMSEFEKQAAARELLGDSIFQSSAGTSGTATPMPGVQQTINPMSAPPPKQIAASASPQYEIEEVEDDLVTAPHGSSGSIRMIEQSVSLSTSSLIVAPVGFRPNSIFLGFQLEMDQLTQKLANSKRRALGTCAVLLWGPPGSGKSQIAREYLWRHRDEYPTGCFWVDCKTKESRSKSFWDIAQAVAVYGSEPPRDPAWDESSKFIDAVRKWLESREGWLLVLDGVTTDNDEDIEALLPFIPDRTGNNIIYTSVDRTLAKRQRLLNPASVKVFPLSQHDACTLLYKNLGIRSPSEVQVKKANQLVKHYECLPLAVHAAAHALIARGTSLEKFTPGTSDHRLAEPYLDILTALRQHSHPEAVNLLRLLSFLGHDIPVALIRFGQPVLQESGIEIRSIEQIGSMKKELDNTIAVLIRYGLVERTLLEYCVASPNKSFSPTQTRLGRAGTVSTMESDRRESGLPKDDSSNLEGMVDTRPDSRLDNSSSQSVTYSIDILRIHTVVQSVLRDELKFRYADQPAQYWWWLSLASKMLSFSYTVAHGKIKATEGRGLVRDYRDYETQAARLWSHFPKSSAEASSELRKTRHGLHETIRAIKQEIQSQSPSQSIDSLHHQIQFSVFERANSTSSDSPGSNSTNLTRTSTWTPEHAEDQTESPTQIHSGLDLDDAISDGSWTDRWSQSGMGNSRILIHSANRSRRQSEVEVFTIAPNEDSYNTGRDPSVLHAIFQGRPSLSKKPKDLGEWKPVPTTAPTLTHAEAPRSRASSFTVSSEDRTTRPTSVGSEASGALAAIHRASPPPARGGRIKSPTRSQCSRPASEEGHQPLSIKSPNQKLSPLATDFQPIQFLPKDDFSETARRQSRQPSSSPRLIQTALNNQAATRMVPIIIPDENTSFSRPVDMSMYSKSLPANEMSKGLSARQVPTGYTSQPMSRDSSRESNGSLASAPPAVPGSASLGTSPQIREPYLYSRPGLASIDVVAANSWGDALAGIGDGGYTSPPDPSPVLESRDIFERDYERYGSSVQFGDMSPVEFDQARVRASLARERSMDGRAGRQPRREDG</sequence>
<feature type="region of interest" description="Disordered" evidence="2">
    <location>
        <begin position="731"/>
        <end position="779"/>
    </location>
</feature>
<feature type="compositionally biased region" description="Polar residues" evidence="2">
    <location>
        <begin position="1215"/>
        <end position="1224"/>
    </location>
</feature>
<comment type="similarity">
    <text evidence="1">Belongs to the putative lipase ROG1 family.</text>
</comment>
<dbReference type="InterPro" id="IPR027417">
    <property type="entry name" value="P-loop_NTPase"/>
</dbReference>
<feature type="compositionally biased region" description="Low complexity" evidence="2">
    <location>
        <begin position="1232"/>
        <end position="1248"/>
    </location>
</feature>
<evidence type="ECO:0000313" key="5">
    <source>
        <dbReference type="EMBL" id="KAJ9611072.1"/>
    </source>
</evidence>
<evidence type="ECO:0000259" key="4">
    <source>
        <dbReference type="Pfam" id="PF05057"/>
    </source>
</evidence>
<evidence type="ECO:0008006" key="7">
    <source>
        <dbReference type="Google" id="ProtNLM"/>
    </source>
</evidence>
<dbReference type="Pfam" id="PF05057">
    <property type="entry name" value="DUF676"/>
    <property type="match status" value="1"/>
</dbReference>
<reference evidence="5" key="1">
    <citation type="submission" date="2022-10" db="EMBL/GenBank/DDBJ databases">
        <title>Culturing micro-colonial fungi from biological soil crusts in the Mojave desert and describing Neophaeococcomyces mojavensis, and introducing the new genera and species Taxawa tesnikishii.</title>
        <authorList>
            <person name="Kurbessoian T."/>
            <person name="Stajich J.E."/>
        </authorList>
    </citation>
    <scope>NUCLEOTIDE SEQUENCE</scope>
    <source>
        <strain evidence="5">TK_41</strain>
    </source>
</reference>
<dbReference type="PANTHER" id="PTHR48187">
    <property type="entry name" value="LD21810P"/>
    <property type="match status" value="1"/>
</dbReference>
<feature type="region of interest" description="Disordered" evidence="2">
    <location>
        <begin position="1203"/>
        <end position="1248"/>
    </location>
</feature>
<feature type="domain" description="NB-ARC" evidence="3">
    <location>
        <begin position="409"/>
        <end position="581"/>
    </location>
</feature>
<dbReference type="SUPFAM" id="SSF52540">
    <property type="entry name" value="P-loop containing nucleoside triphosphate hydrolases"/>
    <property type="match status" value="1"/>
</dbReference>
<dbReference type="EMBL" id="JAPDRK010000006">
    <property type="protein sequence ID" value="KAJ9611072.1"/>
    <property type="molecule type" value="Genomic_DNA"/>
</dbReference>
<accession>A0AA39CJA9</accession>
<evidence type="ECO:0000259" key="3">
    <source>
        <dbReference type="Pfam" id="PF00931"/>
    </source>
</evidence>
<proteinExistence type="inferred from homology"/>
<feature type="compositionally biased region" description="Low complexity" evidence="2">
    <location>
        <begin position="917"/>
        <end position="930"/>
    </location>
</feature>
<comment type="caution">
    <text evidence="5">The sequence shown here is derived from an EMBL/GenBank/DDBJ whole genome shotgun (WGS) entry which is preliminary data.</text>
</comment>
<dbReference type="InterPro" id="IPR007751">
    <property type="entry name" value="DUF676_lipase-like"/>
</dbReference>
<dbReference type="Proteomes" id="UP001172673">
    <property type="component" value="Unassembled WGS sequence"/>
</dbReference>
<keyword evidence="6" id="KW-1185">Reference proteome</keyword>
<protein>
    <recommendedName>
        <fullName evidence="7">LipA and NB-ARC domain protein</fullName>
    </recommendedName>
</protein>
<evidence type="ECO:0000256" key="2">
    <source>
        <dbReference type="SAM" id="MobiDB-lite"/>
    </source>
</evidence>
<feature type="compositionally biased region" description="Polar residues" evidence="2">
    <location>
        <begin position="731"/>
        <end position="746"/>
    </location>
</feature>
<feature type="domain" description="DUF676" evidence="4">
    <location>
        <begin position="26"/>
        <end position="164"/>
    </location>
</feature>
<feature type="compositionally biased region" description="Basic and acidic residues" evidence="2">
    <location>
        <begin position="747"/>
        <end position="760"/>
    </location>
</feature>